<gene>
    <name evidence="1" type="ORF">A4A58_19310</name>
</gene>
<dbReference type="AlphaFoldDB" id="A0A163X400"/>
<comment type="caution">
    <text evidence="1">The sequence shown here is derived from an EMBL/GenBank/DDBJ whole genome shotgun (WGS) entry which is preliminary data.</text>
</comment>
<sequence>MFRLPIPTLIEIVAARTAARHEGAVMPARTLPPSLSRPARDMDIRYGDVDVGTIAQQDWNANPKRSGI</sequence>
<accession>A0A163X400</accession>
<proteinExistence type="predicted"/>
<keyword evidence="2" id="KW-1185">Reference proteome</keyword>
<dbReference type="EMBL" id="LVYV01000056">
    <property type="protein sequence ID" value="KZD20387.1"/>
    <property type="molecule type" value="Genomic_DNA"/>
</dbReference>
<reference evidence="1 2" key="1">
    <citation type="submission" date="2016-03" db="EMBL/GenBank/DDBJ databases">
        <title>Microsymbionts genomes from the relict species Vavilovia formosa (Stev.) Fed.</title>
        <authorList>
            <person name="Kopat V."/>
            <person name="Chirak E."/>
            <person name="Kimeklis A."/>
            <person name="Andronov E."/>
        </authorList>
    </citation>
    <scope>NUCLEOTIDE SEQUENCE [LARGE SCALE GENOMIC DNA]</scope>
    <source>
        <strain evidence="1 2">Vaf07</strain>
    </source>
</reference>
<protein>
    <submittedName>
        <fullName evidence="1">Uncharacterized protein</fullName>
    </submittedName>
</protein>
<organism evidence="1 2">
    <name type="scientific">Tardiphaga robiniae</name>
    <dbReference type="NCBI Taxonomy" id="943830"/>
    <lineage>
        <taxon>Bacteria</taxon>
        <taxon>Pseudomonadati</taxon>
        <taxon>Pseudomonadota</taxon>
        <taxon>Alphaproteobacteria</taxon>
        <taxon>Hyphomicrobiales</taxon>
        <taxon>Nitrobacteraceae</taxon>
        <taxon>Tardiphaga</taxon>
    </lineage>
</organism>
<name>A0A163X400_9BRAD</name>
<evidence type="ECO:0000313" key="1">
    <source>
        <dbReference type="EMBL" id="KZD20387.1"/>
    </source>
</evidence>
<evidence type="ECO:0000313" key="2">
    <source>
        <dbReference type="Proteomes" id="UP000076574"/>
    </source>
</evidence>
<dbReference type="Proteomes" id="UP000076574">
    <property type="component" value="Unassembled WGS sequence"/>
</dbReference>